<dbReference type="InterPro" id="IPR012340">
    <property type="entry name" value="NA-bd_OB-fold"/>
</dbReference>
<dbReference type="EMBL" id="MN739396">
    <property type="protein sequence ID" value="QHT02669.1"/>
    <property type="molecule type" value="Genomic_DNA"/>
</dbReference>
<dbReference type="HAMAP" id="MF_00216">
    <property type="entry name" value="aIF_1A"/>
    <property type="match status" value="1"/>
</dbReference>
<dbReference type="Gene3D" id="2.40.50.140">
    <property type="entry name" value="Nucleic acid-binding proteins"/>
    <property type="match status" value="1"/>
</dbReference>
<name>A0A6C0CG53_9ZZZZ</name>
<proteinExistence type="inferred from homology"/>
<organism evidence="3">
    <name type="scientific">viral metagenome</name>
    <dbReference type="NCBI Taxonomy" id="1070528"/>
    <lineage>
        <taxon>unclassified sequences</taxon>
        <taxon>metagenomes</taxon>
        <taxon>organismal metagenomes</taxon>
    </lineage>
</organism>
<dbReference type="SUPFAM" id="SSF50249">
    <property type="entry name" value="Nucleic acid-binding proteins"/>
    <property type="match status" value="1"/>
</dbReference>
<dbReference type="GO" id="GO:0003743">
    <property type="term" value="F:translation initiation factor activity"/>
    <property type="evidence" value="ECO:0007669"/>
    <property type="project" value="InterPro"/>
</dbReference>
<evidence type="ECO:0000313" key="3">
    <source>
        <dbReference type="EMBL" id="QHT02669.1"/>
    </source>
</evidence>
<dbReference type="Pfam" id="PF01176">
    <property type="entry name" value="eIF-1a"/>
    <property type="match status" value="1"/>
</dbReference>
<evidence type="ECO:0000256" key="1">
    <source>
        <dbReference type="SAM" id="MobiDB-lite"/>
    </source>
</evidence>
<dbReference type="InterPro" id="IPR001253">
    <property type="entry name" value="TIF_eIF-1A"/>
</dbReference>
<dbReference type="CDD" id="cd05793">
    <property type="entry name" value="S1_IF1A"/>
    <property type="match status" value="1"/>
</dbReference>
<dbReference type="PROSITE" id="PS50832">
    <property type="entry name" value="S1_IF1_TYPE"/>
    <property type="match status" value="1"/>
</dbReference>
<sequence length="154" mass="17703">MPNNKGGRNFKKGKKTRVYEDKKQLIKKDVKESQEYAQVVNPKGNGRFELLCFDGGKTRMGTICGTMRKRVWVNRSDVVLISLWEGMTDDTKCSIIHKYSEDEAKRLQKEGELPEAFKFNLDEFDTPDDEEYGFTMDDPSDSSSEEEGIDLDDI</sequence>
<protein>
    <recommendedName>
        <fullName evidence="2">S1-like domain-containing protein</fullName>
    </recommendedName>
</protein>
<evidence type="ECO:0000259" key="2">
    <source>
        <dbReference type="PROSITE" id="PS50832"/>
    </source>
</evidence>
<feature type="region of interest" description="Disordered" evidence="1">
    <location>
        <begin position="124"/>
        <end position="154"/>
    </location>
</feature>
<dbReference type="AlphaFoldDB" id="A0A6C0CG53"/>
<reference evidence="3" key="1">
    <citation type="journal article" date="2020" name="Nature">
        <title>Giant virus diversity and host interactions through global metagenomics.</title>
        <authorList>
            <person name="Schulz F."/>
            <person name="Roux S."/>
            <person name="Paez-Espino D."/>
            <person name="Jungbluth S."/>
            <person name="Walsh D.A."/>
            <person name="Denef V.J."/>
            <person name="McMahon K.D."/>
            <person name="Konstantinidis K.T."/>
            <person name="Eloe-Fadrosh E.A."/>
            <person name="Kyrpides N.C."/>
            <person name="Woyke T."/>
        </authorList>
    </citation>
    <scope>NUCLEOTIDE SEQUENCE</scope>
    <source>
        <strain evidence="3">GVMAG-M-3300020595-32</strain>
    </source>
</reference>
<dbReference type="GO" id="GO:0003723">
    <property type="term" value="F:RNA binding"/>
    <property type="evidence" value="ECO:0007669"/>
    <property type="project" value="InterPro"/>
</dbReference>
<accession>A0A6C0CG53</accession>
<dbReference type="InterPro" id="IPR006196">
    <property type="entry name" value="RNA-binding_domain_S1_IF1"/>
</dbReference>
<dbReference type="PANTHER" id="PTHR21668">
    <property type="entry name" value="EIF-1A"/>
    <property type="match status" value="1"/>
</dbReference>
<dbReference type="SMART" id="SM00652">
    <property type="entry name" value="eIF1a"/>
    <property type="match status" value="1"/>
</dbReference>
<feature type="domain" description="S1-like" evidence="2">
    <location>
        <begin position="21"/>
        <end position="100"/>
    </location>
</feature>